<keyword evidence="6" id="KW-0411">Iron-sulfur</keyword>
<dbReference type="PANTHER" id="PTHR36923:SF3">
    <property type="entry name" value="FERREDOXIN"/>
    <property type="match status" value="1"/>
</dbReference>
<evidence type="ECO:0000256" key="5">
    <source>
        <dbReference type="ARBA" id="ARBA00023004"/>
    </source>
</evidence>
<evidence type="ECO:0000256" key="3">
    <source>
        <dbReference type="ARBA" id="ARBA00022723"/>
    </source>
</evidence>
<evidence type="ECO:0000256" key="6">
    <source>
        <dbReference type="ARBA" id="ARBA00023014"/>
    </source>
</evidence>
<accession>A0ABS4TS81</accession>
<organism evidence="8 9">
    <name type="scientific">Kibdelosporangium banguiense</name>
    <dbReference type="NCBI Taxonomy" id="1365924"/>
    <lineage>
        <taxon>Bacteria</taxon>
        <taxon>Bacillati</taxon>
        <taxon>Actinomycetota</taxon>
        <taxon>Actinomycetes</taxon>
        <taxon>Pseudonocardiales</taxon>
        <taxon>Pseudonocardiaceae</taxon>
        <taxon>Kibdelosporangium</taxon>
    </lineage>
</organism>
<dbReference type="Gene3D" id="3.30.70.20">
    <property type="match status" value="1"/>
</dbReference>
<evidence type="ECO:0000256" key="7">
    <source>
        <dbReference type="ARBA" id="ARBA00023291"/>
    </source>
</evidence>
<evidence type="ECO:0000256" key="2">
    <source>
        <dbReference type="ARBA" id="ARBA00022448"/>
    </source>
</evidence>
<dbReference type="SUPFAM" id="SSF54862">
    <property type="entry name" value="4Fe-4S ferredoxins"/>
    <property type="match status" value="1"/>
</dbReference>
<name>A0ABS4TS81_9PSEU</name>
<sequence>MRVSANSTSCVVSSLCVYRVPEVFDQDEEGHVIVLDANPPARLHELVRRAARGCPTKSIRVEDDH</sequence>
<gene>
    <name evidence="8" type="ORF">JOF56_007654</name>
</gene>
<protein>
    <submittedName>
        <fullName evidence="8">Ferredoxin</fullName>
    </submittedName>
</protein>
<proteinExistence type="predicted"/>
<dbReference type="RefSeq" id="WP_209644241.1">
    <property type="nucleotide sequence ID" value="NZ_JAGINW010000001.1"/>
</dbReference>
<evidence type="ECO:0000313" key="9">
    <source>
        <dbReference type="Proteomes" id="UP001519332"/>
    </source>
</evidence>
<keyword evidence="4" id="KW-0249">Electron transport</keyword>
<dbReference type="Pfam" id="PF13370">
    <property type="entry name" value="Fer4_13"/>
    <property type="match status" value="1"/>
</dbReference>
<evidence type="ECO:0000256" key="4">
    <source>
        <dbReference type="ARBA" id="ARBA00022982"/>
    </source>
</evidence>
<dbReference type="Proteomes" id="UP001519332">
    <property type="component" value="Unassembled WGS sequence"/>
</dbReference>
<dbReference type="InterPro" id="IPR051269">
    <property type="entry name" value="Fe-S_cluster_ET"/>
</dbReference>
<evidence type="ECO:0000256" key="1">
    <source>
        <dbReference type="ARBA" id="ARBA00001927"/>
    </source>
</evidence>
<keyword evidence="3" id="KW-0479">Metal-binding</keyword>
<keyword evidence="7" id="KW-0003">3Fe-4S</keyword>
<keyword evidence="9" id="KW-1185">Reference proteome</keyword>
<evidence type="ECO:0000313" key="8">
    <source>
        <dbReference type="EMBL" id="MBP2327269.1"/>
    </source>
</evidence>
<keyword evidence="2" id="KW-0813">Transport</keyword>
<comment type="cofactor">
    <cofactor evidence="1">
        <name>[3Fe-4S] cluster</name>
        <dbReference type="ChEBI" id="CHEBI:21137"/>
    </cofactor>
</comment>
<comment type="caution">
    <text evidence="8">The sequence shown here is derived from an EMBL/GenBank/DDBJ whole genome shotgun (WGS) entry which is preliminary data.</text>
</comment>
<dbReference type="PANTHER" id="PTHR36923">
    <property type="entry name" value="FERREDOXIN"/>
    <property type="match status" value="1"/>
</dbReference>
<reference evidence="8 9" key="1">
    <citation type="submission" date="2021-03" db="EMBL/GenBank/DDBJ databases">
        <title>Sequencing the genomes of 1000 actinobacteria strains.</title>
        <authorList>
            <person name="Klenk H.-P."/>
        </authorList>
    </citation>
    <scope>NUCLEOTIDE SEQUENCE [LARGE SCALE GENOMIC DNA]</scope>
    <source>
        <strain evidence="8 9">DSM 46670</strain>
    </source>
</reference>
<dbReference type="EMBL" id="JAGINW010000001">
    <property type="protein sequence ID" value="MBP2327269.1"/>
    <property type="molecule type" value="Genomic_DNA"/>
</dbReference>
<keyword evidence="5" id="KW-0408">Iron</keyword>